<gene>
    <name evidence="8" type="ORF">HA482_31700</name>
</gene>
<dbReference type="InterPro" id="IPR012394">
    <property type="entry name" value="Aldehyde_DH_NAD(P)"/>
</dbReference>
<sequence length="484" mass="52973">MNRISNLRPVEPGQAPGSGIDAAFEAQRRAQLARRPSFDRKARIAQLDRLRDTIRRREVDIIAACAADFRKPASEVKLTEMLPVLQEIQHTKRHLRKWMRPRRAAPTLGVFGTRARVRPEAKGVCLIIAPWNYPVNLSLGPLVSALAAGNSAIIKPSELTPHTSKLIADIVAETFSPDLVTVAQGDAGVAQKLLALPFDHVFFTGSPMVGKIVMEAAAKNLTSVTLELGGKSPTIVGPNANIGKAAKHIVWGKFANNGQTCIAPDHVFVYRDIAAKFNEAVRKEILRVYGKTLEAQKATPDYCRIVNDRHFGRVRGLIEDAKAKGAQILQGGQTDASQNFVAPTLIANVSDDMEITREELFGPILPIIEYVDLDKVIDRINANPKPLALYVFDKSKSFVEDITTRTSSGGVGINLTVVHFLHPNLPFGGVNNSGIGAAHGEYGFRAFSHEKAVMEERHSITHMLFPPYSGFVQRLISIVVRVLG</sequence>
<dbReference type="Gene3D" id="3.40.309.10">
    <property type="entry name" value="Aldehyde Dehydrogenase, Chain A, domain 2"/>
    <property type="match status" value="1"/>
</dbReference>
<protein>
    <recommendedName>
        <fullName evidence="4">Aldehyde dehydrogenase</fullName>
    </recommendedName>
</protein>
<dbReference type="Pfam" id="PF00171">
    <property type="entry name" value="Aldedh"/>
    <property type="match status" value="1"/>
</dbReference>
<evidence type="ECO:0000256" key="3">
    <source>
        <dbReference type="ARBA" id="ARBA00023027"/>
    </source>
</evidence>
<organism evidence="8 9">
    <name type="scientific">Bradyrhizobium campsiandrae</name>
    <dbReference type="NCBI Taxonomy" id="1729892"/>
    <lineage>
        <taxon>Bacteria</taxon>
        <taxon>Pseudomonadati</taxon>
        <taxon>Pseudomonadota</taxon>
        <taxon>Alphaproteobacteria</taxon>
        <taxon>Hyphomicrobiales</taxon>
        <taxon>Nitrobacteraceae</taxon>
        <taxon>Bradyrhizobium</taxon>
    </lineage>
</organism>
<accession>A0ABR7UFI3</accession>
<dbReference type="PROSITE" id="PS00687">
    <property type="entry name" value="ALDEHYDE_DEHYDR_GLU"/>
    <property type="match status" value="1"/>
</dbReference>
<dbReference type="InterPro" id="IPR015590">
    <property type="entry name" value="Aldehyde_DH_dom"/>
</dbReference>
<evidence type="ECO:0000256" key="2">
    <source>
        <dbReference type="ARBA" id="ARBA00023002"/>
    </source>
</evidence>
<dbReference type="InterPro" id="IPR016160">
    <property type="entry name" value="Ald_DH_CS_CYS"/>
</dbReference>
<dbReference type="SUPFAM" id="SSF53720">
    <property type="entry name" value="ALDH-like"/>
    <property type="match status" value="1"/>
</dbReference>
<dbReference type="RefSeq" id="WP_188108203.1">
    <property type="nucleotide sequence ID" value="NZ_JAANIH010000113.1"/>
</dbReference>
<feature type="domain" description="Aldehyde dehydrogenase" evidence="7">
    <location>
        <begin position="20"/>
        <end position="453"/>
    </location>
</feature>
<dbReference type="InterPro" id="IPR016161">
    <property type="entry name" value="Ald_DH/histidinol_DH"/>
</dbReference>
<dbReference type="PANTHER" id="PTHR43570">
    <property type="entry name" value="ALDEHYDE DEHYDROGENASE"/>
    <property type="match status" value="1"/>
</dbReference>
<dbReference type="InterPro" id="IPR016162">
    <property type="entry name" value="Ald_DH_N"/>
</dbReference>
<evidence type="ECO:0000256" key="5">
    <source>
        <dbReference type="PROSITE-ProRule" id="PRU10007"/>
    </source>
</evidence>
<reference evidence="8 9" key="1">
    <citation type="journal article" date="2020" name="Arch. Microbiol.">
        <title>Bradyrhizobium campsiandrae sp. nov., a nitrogen-fixing bacterial strain isolated from a native leguminous tree from the Amazon adapted to flooded conditions.</title>
        <authorList>
            <person name="Cabral Michel D."/>
            <person name="Martins da Costa E."/>
            <person name="Azarias Guimaraes A."/>
            <person name="Soares de Carvalho T."/>
            <person name="Santos de Castro Caputo P."/>
            <person name="Willems A."/>
            <person name="de Souza Moreira F.M."/>
        </authorList>
    </citation>
    <scope>NUCLEOTIDE SEQUENCE [LARGE SCALE GENOMIC DNA]</scope>
    <source>
        <strain evidence="9">INPA 384B</strain>
    </source>
</reference>
<evidence type="ECO:0000256" key="6">
    <source>
        <dbReference type="RuleBase" id="RU003345"/>
    </source>
</evidence>
<evidence type="ECO:0000313" key="9">
    <source>
        <dbReference type="Proteomes" id="UP000639516"/>
    </source>
</evidence>
<dbReference type="PROSITE" id="PS00070">
    <property type="entry name" value="ALDEHYDE_DEHYDR_CYS"/>
    <property type="match status" value="1"/>
</dbReference>
<dbReference type="Gene3D" id="3.40.605.10">
    <property type="entry name" value="Aldehyde Dehydrogenase, Chain A, domain 1"/>
    <property type="match status" value="1"/>
</dbReference>
<evidence type="ECO:0000256" key="4">
    <source>
        <dbReference type="PIRNR" id="PIRNR036492"/>
    </source>
</evidence>
<dbReference type="CDD" id="cd07134">
    <property type="entry name" value="ALDH_AlkH-like"/>
    <property type="match status" value="1"/>
</dbReference>
<proteinExistence type="inferred from homology"/>
<feature type="active site" evidence="5">
    <location>
        <position position="227"/>
    </location>
</feature>
<dbReference type="Proteomes" id="UP000639516">
    <property type="component" value="Unassembled WGS sequence"/>
</dbReference>
<evidence type="ECO:0000259" key="7">
    <source>
        <dbReference type="Pfam" id="PF00171"/>
    </source>
</evidence>
<dbReference type="InterPro" id="IPR029510">
    <property type="entry name" value="Ald_DH_CS_GLU"/>
</dbReference>
<keyword evidence="3" id="KW-0520">NAD</keyword>
<comment type="caution">
    <text evidence="8">The sequence shown here is derived from an EMBL/GenBank/DDBJ whole genome shotgun (WGS) entry which is preliminary data.</text>
</comment>
<keyword evidence="9" id="KW-1185">Reference proteome</keyword>
<comment type="similarity">
    <text evidence="1 4 6">Belongs to the aldehyde dehydrogenase family.</text>
</comment>
<dbReference type="EMBL" id="JAATTO010000055">
    <property type="protein sequence ID" value="MBC9982778.1"/>
    <property type="molecule type" value="Genomic_DNA"/>
</dbReference>
<dbReference type="PIRSF" id="PIRSF036492">
    <property type="entry name" value="ALDH"/>
    <property type="match status" value="1"/>
</dbReference>
<dbReference type="PANTHER" id="PTHR43570:SF20">
    <property type="entry name" value="ALDEHYDE DEHYDROGENASE ALDX-RELATED"/>
    <property type="match status" value="1"/>
</dbReference>
<evidence type="ECO:0000256" key="1">
    <source>
        <dbReference type="ARBA" id="ARBA00009986"/>
    </source>
</evidence>
<dbReference type="InterPro" id="IPR016163">
    <property type="entry name" value="Ald_DH_C"/>
</dbReference>
<name>A0ABR7UFI3_9BRAD</name>
<keyword evidence="2 4" id="KW-0560">Oxidoreductase</keyword>
<evidence type="ECO:0000313" key="8">
    <source>
        <dbReference type="EMBL" id="MBC9982778.1"/>
    </source>
</evidence>